<evidence type="ECO:0000313" key="3">
    <source>
        <dbReference type="EMBL" id="KRS18010.1"/>
    </source>
</evidence>
<dbReference type="SUPFAM" id="SSF52172">
    <property type="entry name" value="CheY-like"/>
    <property type="match status" value="1"/>
</dbReference>
<dbReference type="Gene3D" id="3.40.50.2300">
    <property type="match status" value="1"/>
</dbReference>
<dbReference type="AlphaFoldDB" id="A0A0T5PAF3"/>
<dbReference type="GO" id="GO:0000160">
    <property type="term" value="P:phosphorelay signal transduction system"/>
    <property type="evidence" value="ECO:0007669"/>
    <property type="project" value="InterPro"/>
</dbReference>
<gene>
    <name evidence="4" type="ORF">RIdsm_02976</name>
    <name evidence="3" type="ORF">XM52_10690</name>
</gene>
<organism evidence="3 5">
    <name type="scientific">Roseovarius indicus</name>
    <dbReference type="NCBI Taxonomy" id="540747"/>
    <lineage>
        <taxon>Bacteria</taxon>
        <taxon>Pseudomonadati</taxon>
        <taxon>Pseudomonadota</taxon>
        <taxon>Alphaproteobacteria</taxon>
        <taxon>Rhodobacterales</taxon>
        <taxon>Roseobacteraceae</taxon>
        <taxon>Roseovarius</taxon>
    </lineage>
</organism>
<dbReference type="Proteomes" id="UP000051401">
    <property type="component" value="Unassembled WGS sequence"/>
</dbReference>
<evidence type="ECO:0000313" key="5">
    <source>
        <dbReference type="Proteomes" id="UP000051401"/>
    </source>
</evidence>
<evidence type="ECO:0000313" key="6">
    <source>
        <dbReference type="Proteomes" id="UP000325785"/>
    </source>
</evidence>
<dbReference type="EMBL" id="CP031598">
    <property type="protein sequence ID" value="QEW27166.1"/>
    <property type="molecule type" value="Genomic_DNA"/>
</dbReference>
<keyword evidence="5" id="KW-1185">Reference proteome</keyword>
<dbReference type="EMBL" id="LAXI01000005">
    <property type="protein sequence ID" value="KRS18010.1"/>
    <property type="molecule type" value="Genomic_DNA"/>
</dbReference>
<reference evidence="3 5" key="1">
    <citation type="submission" date="2015-04" db="EMBL/GenBank/DDBJ databases">
        <title>The draft genome sequence of Roseovarius indicus B108T.</title>
        <authorList>
            <person name="Li G."/>
            <person name="Lai Q."/>
            <person name="Shao Z."/>
            <person name="Yan P."/>
        </authorList>
    </citation>
    <scope>NUCLEOTIDE SEQUENCE [LARGE SCALE GENOMIC DNA]</scope>
    <source>
        <strain evidence="3 5">B108</strain>
    </source>
</reference>
<evidence type="ECO:0000313" key="4">
    <source>
        <dbReference type="EMBL" id="QEW27166.1"/>
    </source>
</evidence>
<dbReference type="PROSITE" id="PS50110">
    <property type="entry name" value="RESPONSE_REGULATORY"/>
    <property type="match status" value="1"/>
</dbReference>
<feature type="modified residue" description="4-aspartylphosphate" evidence="1">
    <location>
        <position position="55"/>
    </location>
</feature>
<dbReference type="Proteomes" id="UP000325785">
    <property type="component" value="Chromosome"/>
</dbReference>
<dbReference type="RefSeq" id="WP_057816083.1">
    <property type="nucleotide sequence ID" value="NZ_CP031598.1"/>
</dbReference>
<keyword evidence="1" id="KW-0597">Phosphoprotein</keyword>
<dbReference type="PATRIC" id="fig|540747.5.peg.5063"/>
<name>A0A0T5PAF3_9RHOB</name>
<evidence type="ECO:0000256" key="1">
    <source>
        <dbReference type="PROSITE-ProRule" id="PRU00169"/>
    </source>
</evidence>
<proteinExistence type="predicted"/>
<protein>
    <submittedName>
        <fullName evidence="4">Response regulator</fullName>
    </submittedName>
</protein>
<accession>A0A0T5PAF3</accession>
<dbReference type="STRING" id="540747.SAMN04488031_101369"/>
<dbReference type="InterPro" id="IPR011006">
    <property type="entry name" value="CheY-like_superfamily"/>
</dbReference>
<dbReference type="KEGG" id="rid:RIdsm_02976"/>
<dbReference type="OrthoDB" id="7432514at2"/>
<reference evidence="4 6" key="2">
    <citation type="submission" date="2018-08" db="EMBL/GenBank/DDBJ databases">
        <title>Genetic Globetrotter - A new plasmid hitch-hiking vast phylogenetic and geographic distances.</title>
        <authorList>
            <person name="Vollmers J."/>
            <person name="Petersen J."/>
        </authorList>
    </citation>
    <scope>NUCLEOTIDE SEQUENCE [LARGE SCALE GENOMIC DNA]</scope>
    <source>
        <strain evidence="4 6">DSM 26383</strain>
    </source>
</reference>
<dbReference type="InterPro" id="IPR001789">
    <property type="entry name" value="Sig_transdc_resp-reg_receiver"/>
</dbReference>
<sequence length="138" mass="14334">MSSLRVLILENQSVVALDLASILEARGCDPVIVCETAELAERSIDIAVPDAGVLDIGLAERDASLAIATRLAGNACPVLLLADDMALPEHLSGAQGGCHLIEKPFSDTCFLSAFDMLTGKISQGGVEGPCGDVMRPQS</sequence>
<feature type="domain" description="Response regulatory" evidence="2">
    <location>
        <begin position="5"/>
        <end position="118"/>
    </location>
</feature>
<evidence type="ECO:0000259" key="2">
    <source>
        <dbReference type="PROSITE" id="PS50110"/>
    </source>
</evidence>